<keyword evidence="9" id="KW-0732">Signal</keyword>
<comment type="function">
    <text evidence="8">Ligand for members of the frizzled family of seven transmembrane receptors.</text>
</comment>
<evidence type="ECO:0000256" key="7">
    <source>
        <dbReference type="ARBA" id="ARBA00023157"/>
    </source>
</evidence>
<evidence type="ECO:0000256" key="4">
    <source>
        <dbReference type="ARBA" id="ARBA00022525"/>
    </source>
</evidence>
<dbReference type="SMART" id="SM00097">
    <property type="entry name" value="WNT1"/>
    <property type="match status" value="1"/>
</dbReference>
<evidence type="ECO:0000313" key="11">
    <source>
        <dbReference type="Proteomes" id="UP001153292"/>
    </source>
</evidence>
<evidence type="ECO:0000313" key="10">
    <source>
        <dbReference type="EMBL" id="CAH0404628.1"/>
    </source>
</evidence>
<keyword evidence="6 8" id="KW-0879">Wnt signaling pathway</keyword>
<dbReference type="InterPro" id="IPR043158">
    <property type="entry name" value="Wnt_C"/>
</dbReference>
<feature type="chain" id="PRO_5047318215" description="Protein Wnt" evidence="9">
    <location>
        <begin position="20"/>
        <end position="502"/>
    </location>
</feature>
<feature type="signal peptide" evidence="9">
    <location>
        <begin position="1"/>
        <end position="19"/>
    </location>
</feature>
<comment type="subcellular location">
    <subcellularLocation>
        <location evidence="1 8">Secreted</location>
        <location evidence="1 8">Extracellular space</location>
        <location evidence="1 8">Extracellular matrix</location>
    </subcellularLocation>
</comment>
<organism evidence="10 11">
    <name type="scientific">Chilo suppressalis</name>
    <name type="common">Asiatic rice borer moth</name>
    <dbReference type="NCBI Taxonomy" id="168631"/>
    <lineage>
        <taxon>Eukaryota</taxon>
        <taxon>Metazoa</taxon>
        <taxon>Ecdysozoa</taxon>
        <taxon>Arthropoda</taxon>
        <taxon>Hexapoda</taxon>
        <taxon>Insecta</taxon>
        <taxon>Pterygota</taxon>
        <taxon>Neoptera</taxon>
        <taxon>Endopterygota</taxon>
        <taxon>Lepidoptera</taxon>
        <taxon>Glossata</taxon>
        <taxon>Ditrysia</taxon>
        <taxon>Pyraloidea</taxon>
        <taxon>Crambidae</taxon>
        <taxon>Crambinae</taxon>
        <taxon>Chilo</taxon>
    </lineage>
</organism>
<dbReference type="PRINTS" id="PR01349">
    <property type="entry name" value="WNTPROTEIN"/>
</dbReference>
<evidence type="ECO:0000256" key="6">
    <source>
        <dbReference type="ARBA" id="ARBA00022687"/>
    </source>
</evidence>
<evidence type="ECO:0000256" key="8">
    <source>
        <dbReference type="RuleBase" id="RU003500"/>
    </source>
</evidence>
<evidence type="ECO:0000256" key="9">
    <source>
        <dbReference type="SAM" id="SignalP"/>
    </source>
</evidence>
<dbReference type="Pfam" id="PF00110">
    <property type="entry name" value="wnt"/>
    <property type="match status" value="1"/>
</dbReference>
<keyword evidence="5" id="KW-0272">Extracellular matrix</keyword>
<reference evidence="10" key="1">
    <citation type="submission" date="2021-12" db="EMBL/GenBank/DDBJ databases">
        <authorList>
            <person name="King R."/>
        </authorList>
    </citation>
    <scope>NUCLEOTIDE SEQUENCE</scope>
</reference>
<keyword evidence="11" id="KW-1185">Reference proteome</keyword>
<comment type="similarity">
    <text evidence="2 8">Belongs to the Wnt family.</text>
</comment>
<accession>A0ABN8BDJ3</accession>
<dbReference type="PANTHER" id="PTHR12027">
    <property type="entry name" value="WNT RELATED"/>
    <property type="match status" value="1"/>
</dbReference>
<evidence type="ECO:0000256" key="3">
    <source>
        <dbReference type="ARBA" id="ARBA00022473"/>
    </source>
</evidence>
<keyword evidence="3 8" id="KW-0217">Developmental protein</keyword>
<dbReference type="EMBL" id="OU963896">
    <property type="protein sequence ID" value="CAH0404628.1"/>
    <property type="molecule type" value="Genomic_DNA"/>
</dbReference>
<evidence type="ECO:0000256" key="1">
    <source>
        <dbReference type="ARBA" id="ARBA00004498"/>
    </source>
</evidence>
<dbReference type="Proteomes" id="UP001153292">
    <property type="component" value="Chromosome 3"/>
</dbReference>
<keyword evidence="4" id="KW-0964">Secreted</keyword>
<gene>
    <name evidence="10" type="ORF">CHILSU_LOCUS7974</name>
</gene>
<protein>
    <recommendedName>
        <fullName evidence="8">Protein Wnt</fullName>
    </recommendedName>
</protein>
<keyword evidence="7" id="KW-1015">Disulfide bond</keyword>
<dbReference type="PANTHER" id="PTHR12027:SF97">
    <property type="entry name" value="PROTEIN WNT-4"/>
    <property type="match status" value="1"/>
</dbReference>
<dbReference type="InterPro" id="IPR005817">
    <property type="entry name" value="Wnt"/>
</dbReference>
<proteinExistence type="inferred from homology"/>
<name>A0ABN8BDJ3_CHISP</name>
<evidence type="ECO:0000256" key="2">
    <source>
        <dbReference type="ARBA" id="ARBA00005683"/>
    </source>
</evidence>
<sequence length="502" mass="55252">MFSCGVVTVLLLYSVSIFASKNVEGSQPVLQKTVEELFTQRSPVIHPGACKILPASRRQSKICKRNSGLANVLETAKGQAINACEETFKYDRWNCSVVFNGNPKKKIFNKIYRETAFVNALIAASIAHAVAKACASGDLTKCTCVGSFGKNANFTWKNNGCGDDFKQGQRVAKNFLDFKHAGNDQIADILKQDVLVGIDSIGEQMKEVCKCHGFSGSCTTKTCWKRLGPFQSAMGSLKKHYHHAIKKKIINYTTKRAISPKIRKRLKVNRKELVFLQKTPNLCVSTRGRVCKDRHNCASLCCGRGFVTTKRTVKSRCRCKMVNCCYVQCDTCVEEVDQLTAADAAAINGLTCLLKHGEARDSVGSRVRSQKEVVSLLLDIGLPQGVPNRSVLRYPYPTASCDLYQIVGPSCGGLPTLVSRYAAATRGRFHSNGRQSSLQCALSFVLLFKVRNSLGYVGDLSYPADLMISDSITQSNLDPDLHCRLDDFELSLLMRTIVSGHA</sequence>
<dbReference type="Gene3D" id="3.30.2460.20">
    <property type="match status" value="1"/>
</dbReference>
<evidence type="ECO:0000256" key="5">
    <source>
        <dbReference type="ARBA" id="ARBA00022530"/>
    </source>
</evidence>